<name>A0AB73I7I0_9BURK</name>
<gene>
    <name evidence="2" type="ORF">J2793_001254</name>
</gene>
<feature type="region of interest" description="Disordered" evidence="1">
    <location>
        <begin position="1"/>
        <end position="30"/>
    </location>
</feature>
<evidence type="ECO:0000256" key="1">
    <source>
        <dbReference type="SAM" id="MobiDB-lite"/>
    </source>
</evidence>
<protein>
    <submittedName>
        <fullName evidence="2">Uncharacterized protein</fullName>
    </submittedName>
</protein>
<proteinExistence type="predicted"/>
<feature type="compositionally biased region" description="Basic and acidic residues" evidence="1">
    <location>
        <begin position="15"/>
        <end position="30"/>
    </location>
</feature>
<dbReference type="EMBL" id="JAURTK010000001">
    <property type="protein sequence ID" value="MDP9645832.1"/>
    <property type="molecule type" value="Genomic_DNA"/>
</dbReference>
<organism evidence="2 3">
    <name type="scientific">Paraburkholderia caledonica</name>
    <dbReference type="NCBI Taxonomy" id="134536"/>
    <lineage>
        <taxon>Bacteria</taxon>
        <taxon>Pseudomonadati</taxon>
        <taxon>Pseudomonadota</taxon>
        <taxon>Betaproteobacteria</taxon>
        <taxon>Burkholderiales</taxon>
        <taxon>Burkholderiaceae</taxon>
        <taxon>Paraburkholderia</taxon>
    </lineage>
</organism>
<dbReference type="Proteomes" id="UP001229486">
    <property type="component" value="Unassembled WGS sequence"/>
</dbReference>
<evidence type="ECO:0000313" key="3">
    <source>
        <dbReference type="Proteomes" id="UP001229486"/>
    </source>
</evidence>
<sequence>MTMLARGDNGMTQARRSEQAPRDEPANAKY</sequence>
<reference evidence="2" key="1">
    <citation type="submission" date="2023-07" db="EMBL/GenBank/DDBJ databases">
        <title>Sorghum-associated microbial communities from plants grown in Nebraska, USA.</title>
        <authorList>
            <person name="Schachtman D."/>
        </authorList>
    </citation>
    <scope>NUCLEOTIDE SEQUENCE</scope>
    <source>
        <strain evidence="2">DS1061</strain>
    </source>
</reference>
<accession>A0AB73I7I0</accession>
<dbReference type="AlphaFoldDB" id="A0AB73I7I0"/>
<comment type="caution">
    <text evidence="2">The sequence shown here is derived from an EMBL/GenBank/DDBJ whole genome shotgun (WGS) entry which is preliminary data.</text>
</comment>
<evidence type="ECO:0000313" key="2">
    <source>
        <dbReference type="EMBL" id="MDP9645832.1"/>
    </source>
</evidence>